<keyword evidence="2" id="KW-1185">Reference proteome</keyword>
<dbReference type="EMBL" id="JAZHXI010000005">
    <property type="protein sequence ID" value="KAL2071079.1"/>
    <property type="molecule type" value="Genomic_DNA"/>
</dbReference>
<reference evidence="1 2" key="1">
    <citation type="journal article" date="2024" name="Commun. Biol.">
        <title>Comparative genomic analysis of thermophilic fungi reveals convergent evolutionary adaptations and gene losses.</title>
        <authorList>
            <person name="Steindorff A.S."/>
            <person name="Aguilar-Pontes M.V."/>
            <person name="Robinson A.J."/>
            <person name="Andreopoulos B."/>
            <person name="LaButti K."/>
            <person name="Kuo A."/>
            <person name="Mondo S."/>
            <person name="Riley R."/>
            <person name="Otillar R."/>
            <person name="Haridas S."/>
            <person name="Lipzen A."/>
            <person name="Grimwood J."/>
            <person name="Schmutz J."/>
            <person name="Clum A."/>
            <person name="Reid I.D."/>
            <person name="Moisan M.C."/>
            <person name="Butler G."/>
            <person name="Nguyen T.T.M."/>
            <person name="Dewar K."/>
            <person name="Conant G."/>
            <person name="Drula E."/>
            <person name="Henrissat B."/>
            <person name="Hansel C."/>
            <person name="Singer S."/>
            <person name="Hutchinson M.I."/>
            <person name="de Vries R.P."/>
            <person name="Natvig D.O."/>
            <person name="Powell A.J."/>
            <person name="Tsang A."/>
            <person name="Grigoriev I.V."/>
        </authorList>
    </citation>
    <scope>NUCLEOTIDE SEQUENCE [LARGE SCALE GENOMIC DNA]</scope>
    <source>
        <strain evidence="1 2">CBS 494.80</strain>
    </source>
</reference>
<accession>A0ABR4CMA4</accession>
<evidence type="ECO:0000313" key="1">
    <source>
        <dbReference type="EMBL" id="KAL2071079.1"/>
    </source>
</evidence>
<comment type="caution">
    <text evidence="1">The sequence shown here is derived from an EMBL/GenBank/DDBJ whole genome shotgun (WGS) entry which is preliminary data.</text>
</comment>
<organism evidence="1 2">
    <name type="scientific">Oculimacula yallundae</name>
    <dbReference type="NCBI Taxonomy" id="86028"/>
    <lineage>
        <taxon>Eukaryota</taxon>
        <taxon>Fungi</taxon>
        <taxon>Dikarya</taxon>
        <taxon>Ascomycota</taxon>
        <taxon>Pezizomycotina</taxon>
        <taxon>Leotiomycetes</taxon>
        <taxon>Helotiales</taxon>
        <taxon>Ploettnerulaceae</taxon>
        <taxon>Oculimacula</taxon>
    </lineage>
</organism>
<name>A0ABR4CMA4_9HELO</name>
<sequence>MAHTSIAFHVSCHSLISISFHSASHTFVQFPVPVSTTIPKLLCAMHHNENAQYAIILHPYATFSPRLLPNAQIIRRSLSHFCLFGPSILSTVLTPSGFEWSNSLPTQQKGLHVMFFSHSNPLV</sequence>
<proteinExistence type="predicted"/>
<evidence type="ECO:0000313" key="2">
    <source>
        <dbReference type="Proteomes" id="UP001595075"/>
    </source>
</evidence>
<gene>
    <name evidence="1" type="ORF">VTL71DRAFT_12314</name>
</gene>
<dbReference type="Proteomes" id="UP001595075">
    <property type="component" value="Unassembled WGS sequence"/>
</dbReference>
<protein>
    <submittedName>
        <fullName evidence="1">Uncharacterized protein</fullName>
    </submittedName>
</protein>